<feature type="transmembrane region" description="Helical" evidence="1">
    <location>
        <begin position="403"/>
        <end position="424"/>
    </location>
</feature>
<keyword evidence="1" id="KW-1133">Transmembrane helix</keyword>
<organism evidence="2 3">
    <name type="scientific">Micromonospora cathayae</name>
    <dbReference type="NCBI Taxonomy" id="3028804"/>
    <lineage>
        <taxon>Bacteria</taxon>
        <taxon>Bacillati</taxon>
        <taxon>Actinomycetota</taxon>
        <taxon>Actinomycetes</taxon>
        <taxon>Micromonosporales</taxon>
        <taxon>Micromonosporaceae</taxon>
        <taxon>Micromonospora</taxon>
    </lineage>
</organism>
<reference evidence="2 3" key="1">
    <citation type="submission" date="2023-02" db="EMBL/GenBank/DDBJ databases">
        <authorList>
            <person name="Mo P."/>
        </authorList>
    </citation>
    <scope>NUCLEOTIDE SEQUENCE [LARGE SCALE GENOMIC DNA]</scope>
    <source>
        <strain evidence="2 3">HUAS 3</strain>
    </source>
</reference>
<keyword evidence="1" id="KW-0812">Transmembrane</keyword>
<evidence type="ECO:0000313" key="2">
    <source>
        <dbReference type="EMBL" id="WDZ87337.1"/>
    </source>
</evidence>
<gene>
    <name evidence="2" type="ORF">PVK37_13450</name>
</gene>
<evidence type="ECO:0000256" key="1">
    <source>
        <dbReference type="SAM" id="Phobius"/>
    </source>
</evidence>
<proteinExistence type="predicted"/>
<feature type="transmembrane region" description="Helical" evidence="1">
    <location>
        <begin position="101"/>
        <end position="119"/>
    </location>
</feature>
<name>A0ABY7ZW96_9ACTN</name>
<evidence type="ECO:0008006" key="4">
    <source>
        <dbReference type="Google" id="ProtNLM"/>
    </source>
</evidence>
<feature type="transmembrane region" description="Helical" evidence="1">
    <location>
        <begin position="73"/>
        <end position="94"/>
    </location>
</feature>
<dbReference type="RefSeq" id="WP_275034269.1">
    <property type="nucleotide sequence ID" value="NZ_CP118615.1"/>
</dbReference>
<dbReference type="Proteomes" id="UP001219605">
    <property type="component" value="Chromosome"/>
</dbReference>
<evidence type="ECO:0000313" key="3">
    <source>
        <dbReference type="Proteomes" id="UP001219605"/>
    </source>
</evidence>
<feature type="transmembrane region" description="Helical" evidence="1">
    <location>
        <begin position="332"/>
        <end position="350"/>
    </location>
</feature>
<keyword evidence="1" id="KW-0472">Membrane</keyword>
<protein>
    <recommendedName>
        <fullName evidence="4">4-amino-4-deoxy-L-arabinose transferase</fullName>
    </recommendedName>
</protein>
<feature type="transmembrane region" description="Helical" evidence="1">
    <location>
        <begin position="162"/>
        <end position="180"/>
    </location>
</feature>
<feature type="transmembrane region" description="Helical" evidence="1">
    <location>
        <begin position="445"/>
        <end position="467"/>
    </location>
</feature>
<dbReference type="EMBL" id="CP118615">
    <property type="protein sequence ID" value="WDZ87337.1"/>
    <property type="molecule type" value="Genomic_DNA"/>
</dbReference>
<feature type="transmembrane region" description="Helical" evidence="1">
    <location>
        <begin position="377"/>
        <end position="397"/>
    </location>
</feature>
<keyword evidence="3" id="KW-1185">Reference proteome</keyword>
<feature type="transmembrane region" description="Helical" evidence="1">
    <location>
        <begin position="125"/>
        <end position="141"/>
    </location>
</feature>
<sequence>MVITDQPAHGPVPVGLPARRRMLTPGRVAVGLGALGVGYRLAMLLAELPPTNSDEAVSGLVATHVAQGREFPLFFYGQYYMGALEAYLAAPLFALGGSGTLALRLPNLLLYALFLALMWQLTHRLYQPWFATAVVGLLALGSDRILKNQLIAGGGYPEMNPAGALLVLLAVTLGLGTVRRRRLALAGFGVVAGLTLWDDWLVLPYVAAAGVLLVAGTRRTPAGRDGVPPARPARPGRLALAALGRVALAGRGRRGLLGGEGVALAAGLAVGLLPIVAHNLTAAPEHRSLAVYRQLGEGTAGEWADRLHGGVLLGLSMGTSFCAPGRCADWQLWWGVLAPLLLVVAGLVALRARWALRPTRWPGDVARAERIRQGGRLALVGAAAVSLLAYAVSAAAGRTPVESSRYLSCLLISLPALLWPLWAAAAGRLPAGRLRIGRYRAGLRLAGSGGLAAVAAGALWATGTLIAEAPTLTRADQQRRGLVAELDRLGVRHFYAEYWTCNPVVFATRERLACAVLRDDLRPGWDRYPAYPARVARADRVAYVLPAGTGLSRAVGERLAATGVPVTRTTVPGYDVYLPAVPVRPPLR</sequence>
<accession>A0ABY7ZW96</accession>
<feature type="transmembrane region" description="Helical" evidence="1">
    <location>
        <begin position="255"/>
        <end position="277"/>
    </location>
</feature>